<comment type="caution">
    <text evidence="1">The sequence shown here is derived from an EMBL/GenBank/DDBJ whole genome shotgun (WGS) entry which is preliminary data.</text>
</comment>
<sequence length="186" mass="21386">KRGRKDTTAQILEETNNVTIASGSYIISNHGRKRKAVTTENNNKRLRNKRHPNTLVMMHPPLRKKRKKQNQMKKTELELLSTIPPPIYGASVYIDEAPYYPDFDKSTSTIKSSTARTPLPIKCWASFFDETYDKGYDISNEEDVRGALKNNLLDNLNIITASRKQIDVFKRISKEDKVAREPDFIS</sequence>
<organism evidence="1 2">
    <name type="scientific">Funneliformis mosseae</name>
    <name type="common">Endomycorrhizal fungus</name>
    <name type="synonym">Glomus mosseae</name>
    <dbReference type="NCBI Taxonomy" id="27381"/>
    <lineage>
        <taxon>Eukaryota</taxon>
        <taxon>Fungi</taxon>
        <taxon>Fungi incertae sedis</taxon>
        <taxon>Mucoromycota</taxon>
        <taxon>Glomeromycotina</taxon>
        <taxon>Glomeromycetes</taxon>
        <taxon>Glomerales</taxon>
        <taxon>Glomeraceae</taxon>
        <taxon>Funneliformis</taxon>
    </lineage>
</organism>
<dbReference type="AlphaFoldDB" id="A0A9N9I897"/>
<protein>
    <submittedName>
        <fullName evidence="1">4783_t:CDS:1</fullName>
    </submittedName>
</protein>
<name>A0A9N9I897_FUNMO</name>
<dbReference type="EMBL" id="CAJVPP010015069">
    <property type="protein sequence ID" value="CAG8725921.1"/>
    <property type="molecule type" value="Genomic_DNA"/>
</dbReference>
<evidence type="ECO:0000313" key="1">
    <source>
        <dbReference type="EMBL" id="CAG8725921.1"/>
    </source>
</evidence>
<reference evidence="1" key="1">
    <citation type="submission" date="2021-06" db="EMBL/GenBank/DDBJ databases">
        <authorList>
            <person name="Kallberg Y."/>
            <person name="Tangrot J."/>
            <person name="Rosling A."/>
        </authorList>
    </citation>
    <scope>NUCLEOTIDE SEQUENCE</scope>
    <source>
        <strain evidence="1">87-6 pot B 2015</strain>
    </source>
</reference>
<dbReference type="Proteomes" id="UP000789375">
    <property type="component" value="Unassembled WGS sequence"/>
</dbReference>
<keyword evidence="2" id="KW-1185">Reference proteome</keyword>
<accession>A0A9N9I897</accession>
<evidence type="ECO:0000313" key="2">
    <source>
        <dbReference type="Proteomes" id="UP000789375"/>
    </source>
</evidence>
<proteinExistence type="predicted"/>
<feature type="non-terminal residue" evidence="1">
    <location>
        <position position="1"/>
    </location>
</feature>
<feature type="non-terminal residue" evidence="1">
    <location>
        <position position="186"/>
    </location>
</feature>
<gene>
    <name evidence="1" type="ORF">FMOSSE_LOCUS15339</name>
</gene>